<dbReference type="InterPro" id="IPR016156">
    <property type="entry name" value="FAD/NAD-linked_Rdtase_dimer_sf"/>
</dbReference>
<comment type="cofactor">
    <cofactor evidence="11">
        <name>FAD</name>
        <dbReference type="ChEBI" id="CHEBI:57692"/>
    </cofactor>
    <text evidence="11">Binds 1 FAD per subunit.</text>
</comment>
<dbReference type="InParanoid" id="A0A6P6XL95"/>
<dbReference type="FunFam" id="3.30.390.30:FF:000004">
    <property type="entry name" value="Thioredoxin reductase 1, cytoplasmic"/>
    <property type="match status" value="1"/>
</dbReference>
<feature type="domain" description="FAD/NAD(P)-binding" evidence="15">
    <location>
        <begin position="12"/>
        <end position="358"/>
    </location>
</feature>
<dbReference type="InterPro" id="IPR046952">
    <property type="entry name" value="GSHR/TRXR-like"/>
</dbReference>
<evidence type="ECO:0000256" key="2">
    <source>
        <dbReference type="ARBA" id="ARBA00012610"/>
    </source>
</evidence>
<feature type="binding site" evidence="11">
    <location>
        <begin position="203"/>
        <end position="210"/>
    </location>
    <ligand>
        <name>NAD(+)</name>
        <dbReference type="ChEBI" id="CHEBI:57540"/>
    </ligand>
</feature>
<dbReference type="GO" id="GO:0045454">
    <property type="term" value="P:cell redox homeostasis"/>
    <property type="evidence" value="ECO:0007669"/>
    <property type="project" value="InterPro"/>
</dbReference>
<evidence type="ECO:0000256" key="12">
    <source>
        <dbReference type="PIRSR" id="PIRSR000350-4"/>
    </source>
</evidence>
<dbReference type="PIRSF" id="PIRSF000350">
    <property type="entry name" value="Mercury_reductase_MerA"/>
    <property type="match status" value="1"/>
</dbReference>
<evidence type="ECO:0000256" key="11">
    <source>
        <dbReference type="PIRSR" id="PIRSR000350-3"/>
    </source>
</evidence>
<feature type="disulfide bond" description="Redox-active" evidence="12">
    <location>
        <begin position="58"/>
        <end position="63"/>
    </location>
</feature>
<dbReference type="GO" id="GO:0005829">
    <property type="term" value="C:cytosol"/>
    <property type="evidence" value="ECO:0007669"/>
    <property type="project" value="TreeGrafter"/>
</dbReference>
<feature type="domain" description="Pyridine nucleotide-disulphide oxidoreductase dimerisation" evidence="14">
    <location>
        <begin position="378"/>
        <end position="498"/>
    </location>
</feature>
<keyword evidence="11" id="KW-0520">NAD</keyword>
<name>A0A6P6XL95_DERPT</name>
<dbReference type="InterPro" id="IPR023753">
    <property type="entry name" value="FAD/NAD-binding_dom"/>
</dbReference>
<dbReference type="GO" id="GO:0050660">
    <property type="term" value="F:flavin adenine dinucleotide binding"/>
    <property type="evidence" value="ECO:0007669"/>
    <property type="project" value="InterPro"/>
</dbReference>
<dbReference type="GO" id="GO:0006749">
    <property type="term" value="P:glutathione metabolic process"/>
    <property type="evidence" value="ECO:0007669"/>
    <property type="project" value="TreeGrafter"/>
</dbReference>
<keyword evidence="9 13" id="KW-0676">Redox-active center</keyword>
<dbReference type="Proteomes" id="UP000515146">
    <property type="component" value="Unplaced"/>
</dbReference>
<keyword evidence="16" id="KW-1185">Reference proteome</keyword>
<accession>A0A6P6XL95</accession>
<feature type="binding site" evidence="11">
    <location>
        <position position="67"/>
    </location>
    <ligand>
        <name>FAD</name>
        <dbReference type="ChEBI" id="CHEBI:57692"/>
    </ligand>
</feature>
<feature type="binding site" evidence="11">
    <location>
        <position position="302"/>
    </location>
    <ligand>
        <name>NAD(+)</name>
        <dbReference type="ChEBI" id="CHEBI:57540"/>
    </ligand>
</feature>
<dbReference type="PANTHER" id="PTHR42737:SF8">
    <property type="entry name" value="THIOREDOXIN-DISULFIDE REDUCTASE"/>
    <property type="match status" value="1"/>
</dbReference>
<keyword evidence="11" id="KW-0547">Nucleotide-binding</keyword>
<evidence type="ECO:0000256" key="9">
    <source>
        <dbReference type="ARBA" id="ARBA00023284"/>
    </source>
</evidence>
<feature type="binding site" evidence="11">
    <location>
        <position position="342"/>
    </location>
    <ligand>
        <name>FAD</name>
        <dbReference type="ChEBI" id="CHEBI:57692"/>
    </ligand>
</feature>
<dbReference type="FunCoup" id="A0A6P6XL95">
    <property type="interactions" value="1516"/>
</dbReference>
<keyword evidence="7 13" id="KW-0560">Oxidoreductase</keyword>
<organism evidence="16 17">
    <name type="scientific">Dermatophagoides pteronyssinus</name>
    <name type="common">European house dust mite</name>
    <dbReference type="NCBI Taxonomy" id="6956"/>
    <lineage>
        <taxon>Eukaryota</taxon>
        <taxon>Metazoa</taxon>
        <taxon>Ecdysozoa</taxon>
        <taxon>Arthropoda</taxon>
        <taxon>Chelicerata</taxon>
        <taxon>Arachnida</taxon>
        <taxon>Acari</taxon>
        <taxon>Acariformes</taxon>
        <taxon>Sarcoptiformes</taxon>
        <taxon>Astigmata</taxon>
        <taxon>Psoroptidia</taxon>
        <taxon>Analgoidea</taxon>
        <taxon>Pyroglyphidae</taxon>
        <taxon>Dermatophagoidinae</taxon>
        <taxon>Dermatophagoides</taxon>
    </lineage>
</organism>
<protein>
    <recommendedName>
        <fullName evidence="2">thioredoxin-disulfide reductase (NADPH)</fullName>
        <ecNumber evidence="2">1.8.1.9</ecNumber>
    </recommendedName>
</protein>
<dbReference type="Pfam" id="PF07992">
    <property type="entry name" value="Pyr_redox_2"/>
    <property type="match status" value="1"/>
</dbReference>
<dbReference type="EC" id="1.8.1.9" evidence="2"/>
<keyword evidence="4 11" id="KW-0274">FAD</keyword>
<dbReference type="GO" id="GO:0034599">
    <property type="term" value="P:cellular response to oxidative stress"/>
    <property type="evidence" value="ECO:0007669"/>
    <property type="project" value="TreeGrafter"/>
</dbReference>
<dbReference type="RefSeq" id="XP_027193741.1">
    <property type="nucleotide sequence ID" value="XM_027337940.1"/>
</dbReference>
<dbReference type="PRINTS" id="PR00411">
    <property type="entry name" value="PNDRDTASEI"/>
</dbReference>
<keyword evidence="6" id="KW-0712">Selenocysteine</keyword>
<dbReference type="NCBIfam" id="TIGR01438">
    <property type="entry name" value="TGR"/>
    <property type="match status" value="1"/>
</dbReference>
<dbReference type="InterPro" id="IPR006338">
    <property type="entry name" value="Thioredoxin/glutathione_Rdtase"/>
</dbReference>
<dbReference type="InterPro" id="IPR012999">
    <property type="entry name" value="Pyr_OxRdtase_I_AS"/>
</dbReference>
<evidence type="ECO:0000256" key="8">
    <source>
        <dbReference type="ARBA" id="ARBA00023157"/>
    </source>
</evidence>
<dbReference type="InterPro" id="IPR001100">
    <property type="entry name" value="Pyr_nuc-diS_OxRdtase"/>
</dbReference>
<dbReference type="OrthoDB" id="5956163at2759"/>
<evidence type="ECO:0000313" key="16">
    <source>
        <dbReference type="Proteomes" id="UP000515146"/>
    </source>
</evidence>
<dbReference type="AlphaFoldDB" id="A0A6P6XL95"/>
<dbReference type="Pfam" id="PF02852">
    <property type="entry name" value="Pyr_redox_dim"/>
    <property type="match status" value="1"/>
</dbReference>
<evidence type="ECO:0000313" key="17">
    <source>
        <dbReference type="RefSeq" id="XP_027193741.1"/>
    </source>
</evidence>
<sequence length="517" mass="58029">MAPIDMKHDYDYDLIVIGGGSGGLAASKEAASLGKKVCMLDFVQPTPHGVTWGVGGTCVNVGCIPKKLMHHASLIGGEIEDAHYFGWQTKNGEPLKDNLKHDWSTLVNYVQNNIKGSNFSYRALLATQQVKYLNAYGTFVEPNKLRIVYKNKKEEFITSKNFIVATGERPVYPIDCKGALKYSITSDDLFSLKYPPGRTLVVGASYVALECAGFLRGLGYDVTVMVRSIVLRGFDRQCSEHVRNYMENYEHVKFIDHCVMKQIDELKPSENNEPPLLRATYRNLDTDEEMMDEFNTILFAIGRKPCTDKIGLDIVGVEMDTKGYIPTINEQTNVPHIYAIGDILQGRPQLTPVAIEAGILLARRLFTDQQINCDYINVPTTVFTPLEYGCCGYTEEEAIEKFGLDNIEVYHQYFTPTEWKLNYYDRPRKPMNVCYAKVITTRSNDGDSRKELLLGFHYVGPNAGEIIQFTPFPLKMKATKADLDSMIGIHPTCAEIFTMLPISKRSGKEATQQGCCG</sequence>
<feature type="binding site" evidence="11">
    <location>
        <position position="137"/>
    </location>
    <ligand>
        <name>FAD</name>
        <dbReference type="ChEBI" id="CHEBI:57692"/>
    </ligand>
</feature>
<dbReference type="Gene3D" id="3.30.390.30">
    <property type="match status" value="1"/>
</dbReference>
<comment type="similarity">
    <text evidence="1 13">Belongs to the class-I pyridine nucleotide-disulfide oxidoreductase family.</text>
</comment>
<evidence type="ECO:0000256" key="4">
    <source>
        <dbReference type="ARBA" id="ARBA00022827"/>
    </source>
</evidence>
<dbReference type="SUPFAM" id="SSF51905">
    <property type="entry name" value="FAD/NAD(P)-binding domain"/>
    <property type="match status" value="1"/>
</dbReference>
<dbReference type="KEGG" id="dpte:113788485"/>
<dbReference type="PROSITE" id="PS00076">
    <property type="entry name" value="PYRIDINE_REDOX_1"/>
    <property type="match status" value="1"/>
</dbReference>
<evidence type="ECO:0000256" key="1">
    <source>
        <dbReference type="ARBA" id="ARBA00007532"/>
    </source>
</evidence>
<evidence type="ECO:0000259" key="15">
    <source>
        <dbReference type="Pfam" id="PF07992"/>
    </source>
</evidence>
<evidence type="ECO:0000256" key="10">
    <source>
        <dbReference type="PIRSR" id="PIRSR000350-2"/>
    </source>
</evidence>
<dbReference type="FunFam" id="3.50.50.60:FF:000012">
    <property type="entry name" value="Thioredoxin reductase 1, cytoplasmic"/>
    <property type="match status" value="1"/>
</dbReference>
<dbReference type="GO" id="GO:0004362">
    <property type="term" value="F:glutathione-disulfide reductase (NADPH) activity"/>
    <property type="evidence" value="ECO:0007669"/>
    <property type="project" value="TreeGrafter"/>
</dbReference>
<evidence type="ECO:0000259" key="14">
    <source>
        <dbReference type="Pfam" id="PF02852"/>
    </source>
</evidence>
<dbReference type="Gene3D" id="3.50.50.60">
    <property type="entry name" value="FAD/NAD(P)-binding domain"/>
    <property type="match status" value="2"/>
</dbReference>
<keyword evidence="8" id="KW-1015">Disulfide bond</keyword>
<feature type="active site" description="Proton acceptor" evidence="10">
    <location>
        <position position="490"/>
    </location>
</feature>
<proteinExistence type="inferred from homology"/>
<dbReference type="GO" id="GO:0004791">
    <property type="term" value="F:thioredoxin-disulfide reductase (NADPH) activity"/>
    <property type="evidence" value="ECO:0007669"/>
    <property type="project" value="UniProtKB-EC"/>
</dbReference>
<dbReference type="GO" id="GO:0005739">
    <property type="term" value="C:mitochondrion"/>
    <property type="evidence" value="ECO:0007669"/>
    <property type="project" value="TreeGrafter"/>
</dbReference>
<dbReference type="OMA" id="HPTCGEI"/>
<dbReference type="InterPro" id="IPR036188">
    <property type="entry name" value="FAD/NAD-bd_sf"/>
</dbReference>
<dbReference type="SUPFAM" id="SSF55424">
    <property type="entry name" value="FAD/NAD-linked reductases, dimerisation (C-terminal) domain"/>
    <property type="match status" value="1"/>
</dbReference>
<evidence type="ECO:0000256" key="3">
    <source>
        <dbReference type="ARBA" id="ARBA00022630"/>
    </source>
</evidence>
<keyword evidence="5" id="KW-0521">NADP</keyword>
<evidence type="ECO:0000256" key="13">
    <source>
        <dbReference type="RuleBase" id="RU003691"/>
    </source>
</evidence>
<evidence type="ECO:0000256" key="5">
    <source>
        <dbReference type="ARBA" id="ARBA00022857"/>
    </source>
</evidence>
<dbReference type="InterPro" id="IPR004099">
    <property type="entry name" value="Pyr_nucl-diS_OxRdtase_dimer"/>
</dbReference>
<dbReference type="PRINTS" id="PR00368">
    <property type="entry name" value="FADPNR"/>
</dbReference>
<keyword evidence="3 13" id="KW-0285">Flavoprotein</keyword>
<gene>
    <name evidence="17" type="primary">LOC113788485</name>
</gene>
<dbReference type="PANTHER" id="PTHR42737">
    <property type="entry name" value="GLUTATHIONE REDUCTASE"/>
    <property type="match status" value="1"/>
</dbReference>
<reference evidence="17" key="1">
    <citation type="submission" date="2025-08" db="UniProtKB">
        <authorList>
            <consortium name="RefSeq"/>
        </authorList>
    </citation>
    <scope>IDENTIFICATION</scope>
    <source>
        <strain evidence="17">Airmid</strain>
    </source>
</reference>
<evidence type="ECO:0000256" key="6">
    <source>
        <dbReference type="ARBA" id="ARBA00022933"/>
    </source>
</evidence>
<evidence type="ECO:0000256" key="7">
    <source>
        <dbReference type="ARBA" id="ARBA00023002"/>
    </source>
</evidence>